<dbReference type="EMBL" id="CP115611">
    <property type="protein sequence ID" value="WBW71242.1"/>
    <property type="molecule type" value="Genomic_DNA"/>
</dbReference>
<dbReference type="GO" id="GO:0016480">
    <property type="term" value="P:negative regulation of transcription by RNA polymerase III"/>
    <property type="evidence" value="ECO:0007669"/>
    <property type="project" value="UniProtKB-UniRule"/>
</dbReference>
<dbReference type="GeneID" id="80873739"/>
<organism evidence="3 4">
    <name type="scientific">Schizosaccharomyces osmophilus</name>
    <dbReference type="NCBI Taxonomy" id="2545709"/>
    <lineage>
        <taxon>Eukaryota</taxon>
        <taxon>Fungi</taxon>
        <taxon>Dikarya</taxon>
        <taxon>Ascomycota</taxon>
        <taxon>Taphrinomycotina</taxon>
        <taxon>Schizosaccharomycetes</taxon>
        <taxon>Schizosaccharomycetales</taxon>
        <taxon>Schizosaccharomycetaceae</taxon>
        <taxon>Schizosaccharomyces</taxon>
    </lineage>
</organism>
<name>A0AAE9W7A4_9SCHI</name>
<accession>A0AAE9W7A4</accession>
<comment type="subcellular location">
    <subcellularLocation>
        <location evidence="1">Nucleus</location>
    </subcellularLocation>
</comment>
<feature type="region of interest" description="Disordered" evidence="2">
    <location>
        <begin position="213"/>
        <end position="238"/>
    </location>
</feature>
<dbReference type="PIRSF" id="PIRSF037240">
    <property type="entry name" value="RNA_polIII_Trep_MAF1"/>
    <property type="match status" value="1"/>
</dbReference>
<dbReference type="Gene3D" id="3.40.1000.50">
    <property type="entry name" value="Repressor of RNA polymerase III transcription Maf1"/>
    <property type="match status" value="1"/>
</dbReference>
<evidence type="ECO:0000313" key="3">
    <source>
        <dbReference type="EMBL" id="WBW71242.1"/>
    </source>
</evidence>
<comment type="function">
    <text evidence="1">Mediator of diverse signals that repress RNA polymerase III transcription. Inhibits the de novo assembly of TFIIIB onto DNA.</text>
</comment>
<dbReference type="Proteomes" id="UP001212411">
    <property type="component" value="Chromosome 1"/>
</dbReference>
<dbReference type="Pfam" id="PF09174">
    <property type="entry name" value="Maf1"/>
    <property type="match status" value="1"/>
</dbReference>
<protein>
    <recommendedName>
        <fullName evidence="1">Repressor of RNA polymerase III transcription MAF1</fullName>
    </recommendedName>
</protein>
<dbReference type="AlphaFoldDB" id="A0AAE9W7A4"/>
<evidence type="ECO:0000256" key="2">
    <source>
        <dbReference type="SAM" id="MobiDB-lite"/>
    </source>
</evidence>
<keyword evidence="1" id="KW-0805">Transcription regulation</keyword>
<dbReference type="InterPro" id="IPR038564">
    <property type="entry name" value="Maf1_sf"/>
</dbReference>
<keyword evidence="1" id="KW-0539">Nucleus</keyword>
<evidence type="ECO:0000256" key="1">
    <source>
        <dbReference type="PIRNR" id="PIRNR037240"/>
    </source>
</evidence>
<keyword evidence="1" id="KW-0678">Repressor</keyword>
<dbReference type="InterPro" id="IPR015257">
    <property type="entry name" value="Maf1"/>
</dbReference>
<dbReference type="KEGG" id="som:SOMG_00255"/>
<sequence length="238" mass="27143">MKFLELAELDAINNALSFDADDCRIHGKCEIYTTKSTGSDKKLYKAIETRCQEDMLAFSSSKSPEVAFSWTQQSPFGPLDQSSSRRTFMYIVATLNASHPDHDFSTLQPTDFYKEPLLSRVLDSVNATINGMGRGRISVNKLWETVDRHINLSECNIYSYTPDSDSDPYGDEALIWSMSYFFFNKNMKRMLYFSLHGLGKEGTYQNQYANEDESVLTPVPEDGEPSDFEDDWVANMDE</sequence>
<dbReference type="GO" id="GO:0000994">
    <property type="term" value="F:RNA polymerase III core binding"/>
    <property type="evidence" value="ECO:0007669"/>
    <property type="project" value="TreeGrafter"/>
</dbReference>
<feature type="compositionally biased region" description="Acidic residues" evidence="2">
    <location>
        <begin position="221"/>
        <end position="238"/>
    </location>
</feature>
<keyword evidence="1" id="KW-0804">Transcription</keyword>
<comment type="similarity">
    <text evidence="1">Belongs to the MAF1 family.</text>
</comment>
<reference evidence="3 4" key="1">
    <citation type="journal article" date="2023" name="G3 (Bethesda)">
        <title>A high-quality reference genome for the fission yeast Schizosaccharomyces osmophilus.</title>
        <authorList>
            <person name="Jia G.S."/>
            <person name="Zhang W.C."/>
            <person name="Liang Y."/>
            <person name="Liu X.H."/>
            <person name="Rhind N."/>
            <person name="Pidoux A."/>
            <person name="Brysch-Herzberg M."/>
            <person name="Du L.L."/>
        </authorList>
    </citation>
    <scope>NUCLEOTIDE SEQUENCE [LARGE SCALE GENOMIC DNA]</scope>
    <source>
        <strain evidence="3 4">CBS 15793</strain>
    </source>
</reference>
<dbReference type="GO" id="GO:0005634">
    <property type="term" value="C:nucleus"/>
    <property type="evidence" value="ECO:0007669"/>
    <property type="project" value="UniProtKB-SubCell"/>
</dbReference>
<dbReference type="PANTHER" id="PTHR22504">
    <property type="entry name" value="REPRESSOR OF RNA POLYMERASE III TRANSCRIPTION MAF1"/>
    <property type="match status" value="1"/>
</dbReference>
<dbReference type="PANTHER" id="PTHR22504:SF0">
    <property type="entry name" value="REPRESSOR OF RNA POLYMERASE III TRANSCRIPTION MAF1 HOMOLOG"/>
    <property type="match status" value="1"/>
</dbReference>
<keyword evidence="4" id="KW-1185">Reference proteome</keyword>
<gene>
    <name evidence="3" type="primary">maf1</name>
    <name evidence="3" type="ORF">SOMG_00255</name>
</gene>
<proteinExistence type="inferred from homology"/>
<dbReference type="RefSeq" id="XP_056035485.1">
    <property type="nucleotide sequence ID" value="XM_056179050.1"/>
</dbReference>
<evidence type="ECO:0000313" key="4">
    <source>
        <dbReference type="Proteomes" id="UP001212411"/>
    </source>
</evidence>